<gene>
    <name evidence="2" type="ORF">DPMN_117946</name>
</gene>
<dbReference type="Proteomes" id="UP000828390">
    <property type="component" value="Unassembled WGS sequence"/>
</dbReference>
<dbReference type="PANTHER" id="PTHR31513:SF2">
    <property type="entry name" value="MRAZ"/>
    <property type="match status" value="1"/>
</dbReference>
<name>A0A9D4GFZ7_DREPO</name>
<dbReference type="EMBL" id="JAIWYP010000005">
    <property type="protein sequence ID" value="KAH3816430.1"/>
    <property type="molecule type" value="Genomic_DNA"/>
</dbReference>
<organism evidence="2 3">
    <name type="scientific">Dreissena polymorpha</name>
    <name type="common">Zebra mussel</name>
    <name type="synonym">Mytilus polymorpha</name>
    <dbReference type="NCBI Taxonomy" id="45954"/>
    <lineage>
        <taxon>Eukaryota</taxon>
        <taxon>Metazoa</taxon>
        <taxon>Spiralia</taxon>
        <taxon>Lophotrochozoa</taxon>
        <taxon>Mollusca</taxon>
        <taxon>Bivalvia</taxon>
        <taxon>Autobranchia</taxon>
        <taxon>Heteroconchia</taxon>
        <taxon>Euheterodonta</taxon>
        <taxon>Imparidentia</taxon>
        <taxon>Neoheterodontei</taxon>
        <taxon>Myida</taxon>
        <taxon>Dreissenoidea</taxon>
        <taxon>Dreissenidae</taxon>
        <taxon>Dreissena</taxon>
    </lineage>
</organism>
<evidence type="ECO:0000313" key="3">
    <source>
        <dbReference type="Proteomes" id="UP000828390"/>
    </source>
</evidence>
<evidence type="ECO:0000313" key="2">
    <source>
        <dbReference type="EMBL" id="KAH3816430.1"/>
    </source>
</evidence>
<feature type="region of interest" description="Disordered" evidence="1">
    <location>
        <begin position="417"/>
        <end position="450"/>
    </location>
</feature>
<feature type="compositionally biased region" description="Polar residues" evidence="1">
    <location>
        <begin position="60"/>
        <end position="81"/>
    </location>
</feature>
<keyword evidence="3" id="KW-1185">Reference proteome</keyword>
<dbReference type="AlphaFoldDB" id="A0A9D4GFZ7"/>
<reference evidence="2" key="1">
    <citation type="journal article" date="2019" name="bioRxiv">
        <title>The Genome of the Zebra Mussel, Dreissena polymorpha: A Resource for Invasive Species Research.</title>
        <authorList>
            <person name="McCartney M.A."/>
            <person name="Auch B."/>
            <person name="Kono T."/>
            <person name="Mallez S."/>
            <person name="Zhang Y."/>
            <person name="Obille A."/>
            <person name="Becker A."/>
            <person name="Abrahante J.E."/>
            <person name="Garbe J."/>
            <person name="Badalamenti J.P."/>
            <person name="Herman A."/>
            <person name="Mangelson H."/>
            <person name="Liachko I."/>
            <person name="Sullivan S."/>
            <person name="Sone E.D."/>
            <person name="Koren S."/>
            <person name="Silverstein K.A.T."/>
            <person name="Beckman K.B."/>
            <person name="Gohl D.M."/>
        </authorList>
    </citation>
    <scope>NUCLEOTIDE SEQUENCE</scope>
    <source>
        <strain evidence="2">Duluth1</strain>
        <tissue evidence="2">Whole animal</tissue>
    </source>
</reference>
<comment type="caution">
    <text evidence="2">The sequence shown here is derived from an EMBL/GenBank/DDBJ whole genome shotgun (WGS) entry which is preliminary data.</text>
</comment>
<evidence type="ECO:0000256" key="1">
    <source>
        <dbReference type="SAM" id="MobiDB-lite"/>
    </source>
</evidence>
<reference evidence="2" key="2">
    <citation type="submission" date="2020-11" db="EMBL/GenBank/DDBJ databases">
        <authorList>
            <person name="McCartney M.A."/>
            <person name="Auch B."/>
            <person name="Kono T."/>
            <person name="Mallez S."/>
            <person name="Becker A."/>
            <person name="Gohl D.M."/>
            <person name="Silverstein K.A.T."/>
            <person name="Koren S."/>
            <person name="Bechman K.B."/>
            <person name="Herman A."/>
            <person name="Abrahante J.E."/>
            <person name="Garbe J."/>
        </authorList>
    </citation>
    <scope>NUCLEOTIDE SEQUENCE</scope>
    <source>
        <strain evidence="2">Duluth1</strain>
        <tissue evidence="2">Whole animal</tissue>
    </source>
</reference>
<feature type="region of interest" description="Disordered" evidence="1">
    <location>
        <begin position="59"/>
        <end position="81"/>
    </location>
</feature>
<proteinExistence type="predicted"/>
<accession>A0A9D4GFZ7</accession>
<sequence length="716" mass="72396">MDSLSKLILQGTKKKLSITTTELTIEDGAVINLNGGGFLADGTGSSTTKVGASYGGVGGSNSTSASYGSTNSPADYGSGTSSARGGGIIDLSITGTAEIDGSLSVEGLNGTTSGGASGGSIKIKAATLQGHGKLSAIGGSTAAASGGGGGGGRIAIDATTMTSFLGDVSVCGGAGASGGSPGAAGTIYKKYQQSGGAQFETVTVDNCAQVSESFTHVSGVQSMTDLVINGHGQVKFDGTLPVTINKILGDYSGTLTISSGQTFSIATSYGTLSPYALMCKIVIKEGGLATIPSKILLKDDDATGKDWYNLEIYGTVIGVREMTVSSGGRVVIHSKSRSGLDTSNLKPIGTLGFNNIDVTMDGILELSLDSMDRYTLSMVKQFNVKYGGKVEARNLFISSPVMEVAYGGLLSVDRGNMNDGKSPGGNGNSGAGGTHGGKGGDSTNGMKPLSNFEGLFNQATEFGSAGGNGTSETGAKGGGYIILEINTLLTVEGTISANGGSANSTSGGGSGGAIHVQVIKDMKGSGMLSVTGGSSVSGGGGGGGRIFIDVDGDFHFQGNYKLHGGSSTSGQAGGSGTTYAIVQEAGSPGYVENFFFDNSGAKGAVDGVSYIDVKSANLYTVNNLNLGGSTRVWLFTPNLHFKAKTLTCGSRSTIVVGDNTVFSPDYELTYSAIMCSFDLKQDGELRLPKSVELKGEASSLEGMNILRCFLTFYNFI</sequence>
<dbReference type="PANTHER" id="PTHR31513">
    <property type="entry name" value="EPHRIN TYPE-B RECEPTOR"/>
    <property type="match status" value="1"/>
</dbReference>
<protein>
    <submittedName>
        <fullName evidence="2">Uncharacterized protein</fullName>
    </submittedName>
</protein>
<feature type="compositionally biased region" description="Gly residues" evidence="1">
    <location>
        <begin position="422"/>
        <end position="442"/>
    </location>
</feature>